<evidence type="ECO:0000256" key="5">
    <source>
        <dbReference type="ARBA" id="ARBA00048539"/>
    </source>
</evidence>
<protein>
    <recommendedName>
        <fullName evidence="6">tRNA(Ile)-lysidine synthase</fullName>
        <ecNumber evidence="6">6.3.4.19</ecNumber>
    </recommendedName>
    <alternativeName>
        <fullName evidence="6">tRNA(Ile)-2-lysyl-cytidine synthase</fullName>
    </alternativeName>
    <alternativeName>
        <fullName evidence="6">tRNA(Ile)-lysidine synthetase</fullName>
    </alternativeName>
</protein>
<name>A0A7V4XT44_9BACT</name>
<feature type="binding site" evidence="6">
    <location>
        <begin position="23"/>
        <end position="28"/>
    </location>
    <ligand>
        <name>ATP</name>
        <dbReference type="ChEBI" id="CHEBI:30616"/>
    </ligand>
</feature>
<dbReference type="GO" id="GO:0006400">
    <property type="term" value="P:tRNA modification"/>
    <property type="evidence" value="ECO:0007669"/>
    <property type="project" value="UniProtKB-UniRule"/>
</dbReference>
<dbReference type="GO" id="GO:0005737">
    <property type="term" value="C:cytoplasm"/>
    <property type="evidence" value="ECO:0007669"/>
    <property type="project" value="UniProtKB-SubCell"/>
</dbReference>
<dbReference type="CDD" id="cd01992">
    <property type="entry name" value="TilS_N"/>
    <property type="match status" value="1"/>
</dbReference>
<evidence type="ECO:0000256" key="3">
    <source>
        <dbReference type="ARBA" id="ARBA00022741"/>
    </source>
</evidence>
<evidence type="ECO:0000313" key="8">
    <source>
        <dbReference type="EMBL" id="HGY94491.1"/>
    </source>
</evidence>
<dbReference type="SUPFAM" id="SSF52402">
    <property type="entry name" value="Adenine nucleotide alpha hydrolases-like"/>
    <property type="match status" value="1"/>
</dbReference>
<dbReference type="InterPro" id="IPR012795">
    <property type="entry name" value="tRNA_Ile_lys_synt_N"/>
</dbReference>
<keyword evidence="3 6" id="KW-0547">Nucleotide-binding</keyword>
<comment type="similarity">
    <text evidence="6">Belongs to the tRNA(Ile)-lysidine synthase family.</text>
</comment>
<dbReference type="EMBL" id="DTKL01000043">
    <property type="protein sequence ID" value="HGY94491.1"/>
    <property type="molecule type" value="Genomic_DNA"/>
</dbReference>
<keyword evidence="1 6" id="KW-0436">Ligase</keyword>
<accession>A0A7V4XT44</accession>
<dbReference type="GO" id="GO:0032267">
    <property type="term" value="F:tRNA(Ile)-lysidine synthase activity"/>
    <property type="evidence" value="ECO:0007669"/>
    <property type="project" value="UniProtKB-EC"/>
</dbReference>
<dbReference type="AlphaFoldDB" id="A0A7V4XT44"/>
<feature type="domain" description="tRNA(Ile)-lysidine/2-thiocytidine synthase N-terminal" evidence="7">
    <location>
        <begin position="18"/>
        <end position="202"/>
    </location>
</feature>
<keyword evidence="4 6" id="KW-0067">ATP-binding</keyword>
<dbReference type="InterPro" id="IPR012094">
    <property type="entry name" value="tRNA_Ile_lys_synt"/>
</dbReference>
<keyword evidence="2 6" id="KW-0819">tRNA processing</keyword>
<evidence type="ECO:0000256" key="1">
    <source>
        <dbReference type="ARBA" id="ARBA00022598"/>
    </source>
</evidence>
<dbReference type="SUPFAM" id="SSF82829">
    <property type="entry name" value="MesJ substrate recognition domain-like"/>
    <property type="match status" value="1"/>
</dbReference>
<dbReference type="PANTHER" id="PTHR43033:SF1">
    <property type="entry name" value="TRNA(ILE)-LYSIDINE SYNTHASE-RELATED"/>
    <property type="match status" value="1"/>
</dbReference>
<dbReference type="EC" id="6.3.4.19" evidence="6"/>
<evidence type="ECO:0000259" key="7">
    <source>
        <dbReference type="Pfam" id="PF01171"/>
    </source>
</evidence>
<evidence type="ECO:0000256" key="2">
    <source>
        <dbReference type="ARBA" id="ARBA00022694"/>
    </source>
</evidence>
<comment type="function">
    <text evidence="6">Ligates lysine onto the cytidine present at position 34 of the AUA codon-specific tRNA(Ile) that contains the anticodon CAU, in an ATP-dependent manner. Cytidine is converted to lysidine, thus changing the amino acid specificity of the tRNA from methionine to isoleucine.</text>
</comment>
<keyword evidence="6" id="KW-0963">Cytoplasm</keyword>
<comment type="catalytic activity">
    <reaction evidence="5 6">
        <text>cytidine(34) in tRNA(Ile2) + L-lysine + ATP = lysidine(34) in tRNA(Ile2) + AMP + diphosphate + H(+)</text>
        <dbReference type="Rhea" id="RHEA:43744"/>
        <dbReference type="Rhea" id="RHEA-COMP:10625"/>
        <dbReference type="Rhea" id="RHEA-COMP:10670"/>
        <dbReference type="ChEBI" id="CHEBI:15378"/>
        <dbReference type="ChEBI" id="CHEBI:30616"/>
        <dbReference type="ChEBI" id="CHEBI:32551"/>
        <dbReference type="ChEBI" id="CHEBI:33019"/>
        <dbReference type="ChEBI" id="CHEBI:82748"/>
        <dbReference type="ChEBI" id="CHEBI:83665"/>
        <dbReference type="ChEBI" id="CHEBI:456215"/>
        <dbReference type="EC" id="6.3.4.19"/>
    </reaction>
</comment>
<dbReference type="Gene3D" id="3.40.50.620">
    <property type="entry name" value="HUPs"/>
    <property type="match status" value="1"/>
</dbReference>
<comment type="caution">
    <text evidence="8">The sequence shown here is derived from an EMBL/GenBank/DDBJ whole genome shotgun (WGS) entry which is preliminary data.</text>
</comment>
<dbReference type="PANTHER" id="PTHR43033">
    <property type="entry name" value="TRNA(ILE)-LYSIDINE SYNTHASE-RELATED"/>
    <property type="match status" value="1"/>
</dbReference>
<evidence type="ECO:0000256" key="6">
    <source>
        <dbReference type="HAMAP-Rule" id="MF_01161"/>
    </source>
</evidence>
<dbReference type="GO" id="GO:0005524">
    <property type="term" value="F:ATP binding"/>
    <property type="evidence" value="ECO:0007669"/>
    <property type="project" value="UniProtKB-UniRule"/>
</dbReference>
<comment type="subcellular location">
    <subcellularLocation>
        <location evidence="6">Cytoplasm</location>
    </subcellularLocation>
</comment>
<dbReference type="InterPro" id="IPR014729">
    <property type="entry name" value="Rossmann-like_a/b/a_fold"/>
</dbReference>
<organism evidence="8">
    <name type="scientific">Acidobacterium capsulatum</name>
    <dbReference type="NCBI Taxonomy" id="33075"/>
    <lineage>
        <taxon>Bacteria</taxon>
        <taxon>Pseudomonadati</taxon>
        <taxon>Acidobacteriota</taxon>
        <taxon>Terriglobia</taxon>
        <taxon>Terriglobales</taxon>
        <taxon>Acidobacteriaceae</taxon>
        <taxon>Acidobacterium</taxon>
    </lineage>
</organism>
<dbReference type="Gene3D" id="1.20.59.20">
    <property type="match status" value="1"/>
</dbReference>
<proteinExistence type="inferred from homology"/>
<sequence>MAAELSVDRKPLRAGMRVGVAVSGGADSVALLRALLPVAREMGLVLHVMHVEHGLRGTESEADAAFVAALAKEHGLTLHATRVDTAARVREQRESVEEAARHLRYAYFRELLAEGLVDAVATAHTRDDQAETVVLKLLRGAWTEGLSGIHPVVACERGQIVRPLLGVSRAEIEAYLRELGQPWREDSTNADTKFARNRVRHELLPEMKKMNPKVGTQLGQMAALARDEEAYWQQELERLMPQLLLPGRAVRGGGRAVSTHPEEGSLGMEQERLRALPVALRRRVLREAARRLGAHLEFGDVERVMAMVEPEGARREQLTAQLRAERTPRELRLVREVAGARARKLQKLAAVEIPVPGEVVAEAYGLRVVTRLHEDASVGSAAVLRTPLAGDRVRMRYTAGKKPLKEVFARLKLDTARKPVWPLVEWQGEIVWMQDVVLEPDPGLPFSIEVTQLASGAEAPG</sequence>
<comment type="domain">
    <text evidence="6">The N-terminal region contains the highly conserved SGGXDS motif, predicted to be a P-loop motif involved in ATP binding.</text>
</comment>
<evidence type="ECO:0000256" key="4">
    <source>
        <dbReference type="ARBA" id="ARBA00022840"/>
    </source>
</evidence>
<gene>
    <name evidence="6 8" type="primary">tilS</name>
    <name evidence="8" type="ORF">ENW50_07390</name>
</gene>
<dbReference type="InterPro" id="IPR011063">
    <property type="entry name" value="TilS/TtcA_N"/>
</dbReference>
<dbReference type="Pfam" id="PF01171">
    <property type="entry name" value="ATP_bind_3"/>
    <property type="match status" value="1"/>
</dbReference>
<dbReference type="HAMAP" id="MF_01161">
    <property type="entry name" value="tRNA_Ile_lys_synt"/>
    <property type="match status" value="1"/>
</dbReference>
<reference evidence="8" key="1">
    <citation type="journal article" date="2020" name="mSystems">
        <title>Genome- and Community-Level Interaction Insights into Carbon Utilization and Element Cycling Functions of Hydrothermarchaeota in Hydrothermal Sediment.</title>
        <authorList>
            <person name="Zhou Z."/>
            <person name="Liu Y."/>
            <person name="Xu W."/>
            <person name="Pan J."/>
            <person name="Luo Z.H."/>
            <person name="Li M."/>
        </authorList>
    </citation>
    <scope>NUCLEOTIDE SEQUENCE [LARGE SCALE GENOMIC DNA]</scope>
    <source>
        <strain evidence="8">SpSt-855</strain>
    </source>
</reference>
<dbReference type="NCBIfam" id="TIGR02432">
    <property type="entry name" value="lysidine_TilS_N"/>
    <property type="match status" value="1"/>
</dbReference>